<dbReference type="PANTHER" id="PTHR10039:SF14">
    <property type="entry name" value="NACHT DOMAIN-CONTAINING PROTEIN"/>
    <property type="match status" value="1"/>
</dbReference>
<dbReference type="InterPro" id="IPR027417">
    <property type="entry name" value="P-loop_NTPase"/>
</dbReference>
<gene>
    <name evidence="3" type="ORF">HYPSUDRAFT_38100</name>
</gene>
<evidence type="ECO:0000259" key="2">
    <source>
        <dbReference type="Pfam" id="PF24883"/>
    </source>
</evidence>
<dbReference type="OrthoDB" id="3228837at2759"/>
<evidence type="ECO:0000313" key="3">
    <source>
        <dbReference type="EMBL" id="KJA25138.1"/>
    </source>
</evidence>
<keyword evidence="1" id="KW-0677">Repeat</keyword>
<reference evidence="4" key="1">
    <citation type="submission" date="2014-04" db="EMBL/GenBank/DDBJ databases">
        <title>Evolutionary Origins and Diversification of the Mycorrhizal Mutualists.</title>
        <authorList>
            <consortium name="DOE Joint Genome Institute"/>
            <consortium name="Mycorrhizal Genomics Consortium"/>
            <person name="Kohler A."/>
            <person name="Kuo A."/>
            <person name="Nagy L.G."/>
            <person name="Floudas D."/>
            <person name="Copeland A."/>
            <person name="Barry K.W."/>
            <person name="Cichocki N."/>
            <person name="Veneault-Fourrey C."/>
            <person name="LaButti K."/>
            <person name="Lindquist E.A."/>
            <person name="Lipzen A."/>
            <person name="Lundell T."/>
            <person name="Morin E."/>
            <person name="Murat C."/>
            <person name="Riley R."/>
            <person name="Ohm R."/>
            <person name="Sun H."/>
            <person name="Tunlid A."/>
            <person name="Henrissat B."/>
            <person name="Grigoriev I.V."/>
            <person name="Hibbett D.S."/>
            <person name="Martin F."/>
        </authorList>
    </citation>
    <scope>NUCLEOTIDE SEQUENCE [LARGE SCALE GENOMIC DNA]</scope>
    <source>
        <strain evidence="4">FD-334 SS-4</strain>
    </source>
</reference>
<sequence length="811" mass="91542">MSMFDRSQSVVIHGGTFTAQQISTVGPTQSLSEAFKILQSKVAPGAFHNSGERFDPPKCHPRTRRAVIERIMNWILGKESMNSLIMWLNGAAGAGKSAIAQTIAELCYEAGILLASFFFSKSDPHRNHAMSLFPTLAYQIACAIPEARVHLERVIDHDPLIFTRSLEAQMVALIVEPLRPLIAAGYFTDPATSMRLIILDGLDEVVEHRMQGKILEVLSNVLLRHRIPLIILVASRPEQQISFSFDSKLISPLTDRLRLDDKFRPDDDIRLFLDDSFSEIKATHPRKSFIPESWPSVEVMDTLVCKSSGQFVYASTVAIFVASIRHRPTDRLEIVLGLRPVHRDLPFAELDALYIHILSVLEDLQRTLLVIGAVLLGTPCTTSEIEHLLDLDAGDAELLLADLASLVSLEGDETKTIRILHASFEDFIFDSSRSGMFSIDEQAMRTQLACLCLRHLNIRKYGPLDEDWDNKYGFMIYDIRYHLMGKPTAELVDHLSQLSWEVLLDDIRLHQGQFPDNASSNSRLVCAWPVIPIFISAIKSYDLEESVYLSLQTRLYDSVMKAELDILQGDASKVCTSKIQPSLTFLLCLCCEIIHRRFHSNVMQLAGWNSAALIFGFLSPFIDFHIMTLHGVSSLREFLHNASRSGRYYLDAEKYADASSSCLNYLGSHRLAVFINLHHTRRNVTARCTSPYKTRQLMKYVEGRRVWKEYKLSGTNNFASYLKLRDRFPKLAGRLIKKSQYSSATKLGLIFLPKALRLSAKSDALIAFSRGEKSFSQRALEFPALVKKCREALAAYLARVEGVDNESYQSR</sequence>
<dbReference type="Gene3D" id="3.40.50.300">
    <property type="entry name" value="P-loop containing nucleotide triphosphate hydrolases"/>
    <property type="match status" value="1"/>
</dbReference>
<evidence type="ECO:0000313" key="4">
    <source>
        <dbReference type="Proteomes" id="UP000054270"/>
    </source>
</evidence>
<keyword evidence="4" id="KW-1185">Reference proteome</keyword>
<dbReference type="Pfam" id="PF24883">
    <property type="entry name" value="NPHP3_N"/>
    <property type="match status" value="1"/>
</dbReference>
<organism evidence="3 4">
    <name type="scientific">Hypholoma sublateritium (strain FD-334 SS-4)</name>
    <dbReference type="NCBI Taxonomy" id="945553"/>
    <lineage>
        <taxon>Eukaryota</taxon>
        <taxon>Fungi</taxon>
        <taxon>Dikarya</taxon>
        <taxon>Basidiomycota</taxon>
        <taxon>Agaricomycotina</taxon>
        <taxon>Agaricomycetes</taxon>
        <taxon>Agaricomycetidae</taxon>
        <taxon>Agaricales</taxon>
        <taxon>Agaricineae</taxon>
        <taxon>Strophariaceae</taxon>
        <taxon>Hypholoma</taxon>
    </lineage>
</organism>
<evidence type="ECO:0000256" key="1">
    <source>
        <dbReference type="ARBA" id="ARBA00022737"/>
    </source>
</evidence>
<dbReference type="InterPro" id="IPR056884">
    <property type="entry name" value="NPHP3-like_N"/>
</dbReference>
<dbReference type="Proteomes" id="UP000054270">
    <property type="component" value="Unassembled WGS sequence"/>
</dbReference>
<protein>
    <recommendedName>
        <fullName evidence="2">Nephrocystin 3-like N-terminal domain-containing protein</fullName>
    </recommendedName>
</protein>
<dbReference type="PANTHER" id="PTHR10039">
    <property type="entry name" value="AMELOGENIN"/>
    <property type="match status" value="1"/>
</dbReference>
<dbReference type="SUPFAM" id="SSF52540">
    <property type="entry name" value="P-loop containing nucleoside triphosphate hydrolases"/>
    <property type="match status" value="1"/>
</dbReference>
<name>A0A0D2MMH4_HYPSF</name>
<feature type="domain" description="Nephrocystin 3-like N-terminal" evidence="2">
    <location>
        <begin position="73"/>
        <end position="236"/>
    </location>
</feature>
<proteinExistence type="predicted"/>
<accession>A0A0D2MMH4</accession>
<dbReference type="EMBL" id="KN817533">
    <property type="protein sequence ID" value="KJA25138.1"/>
    <property type="molecule type" value="Genomic_DNA"/>
</dbReference>
<dbReference type="STRING" id="945553.A0A0D2MMH4"/>
<dbReference type="AlphaFoldDB" id="A0A0D2MMH4"/>